<feature type="compositionally biased region" description="Polar residues" evidence="1">
    <location>
        <begin position="144"/>
        <end position="153"/>
    </location>
</feature>
<dbReference type="EMBL" id="KQ994580">
    <property type="protein sequence ID" value="KZV47830.1"/>
    <property type="molecule type" value="Genomic_DNA"/>
</dbReference>
<dbReference type="Proteomes" id="UP000250235">
    <property type="component" value="Unassembled WGS sequence"/>
</dbReference>
<accession>A0A2Z7CL78</accession>
<proteinExistence type="predicted"/>
<feature type="compositionally biased region" description="Basic residues" evidence="1">
    <location>
        <begin position="46"/>
        <end position="55"/>
    </location>
</feature>
<gene>
    <name evidence="2" type="ORF">F511_39815</name>
</gene>
<keyword evidence="3" id="KW-1185">Reference proteome</keyword>
<protein>
    <submittedName>
        <fullName evidence="2">Uncharacterized protein</fullName>
    </submittedName>
</protein>
<name>A0A2Z7CL78_9LAMI</name>
<reference evidence="2 3" key="1">
    <citation type="journal article" date="2015" name="Proc. Natl. Acad. Sci. U.S.A.">
        <title>The resurrection genome of Boea hygrometrica: A blueprint for survival of dehydration.</title>
        <authorList>
            <person name="Xiao L."/>
            <person name="Yang G."/>
            <person name="Zhang L."/>
            <person name="Yang X."/>
            <person name="Zhao S."/>
            <person name="Ji Z."/>
            <person name="Zhou Q."/>
            <person name="Hu M."/>
            <person name="Wang Y."/>
            <person name="Chen M."/>
            <person name="Xu Y."/>
            <person name="Jin H."/>
            <person name="Xiao X."/>
            <person name="Hu G."/>
            <person name="Bao F."/>
            <person name="Hu Y."/>
            <person name="Wan P."/>
            <person name="Li L."/>
            <person name="Deng X."/>
            <person name="Kuang T."/>
            <person name="Xiang C."/>
            <person name="Zhu J.K."/>
            <person name="Oliver M.J."/>
            <person name="He Y."/>
        </authorList>
    </citation>
    <scope>NUCLEOTIDE SEQUENCE [LARGE SCALE GENOMIC DNA]</scope>
    <source>
        <strain evidence="3">cv. XS01</strain>
    </source>
</reference>
<feature type="region of interest" description="Disordered" evidence="1">
    <location>
        <begin position="129"/>
        <end position="153"/>
    </location>
</feature>
<feature type="region of interest" description="Disordered" evidence="1">
    <location>
        <begin position="44"/>
        <end position="79"/>
    </location>
</feature>
<sequence length="153" mass="17447">MSSRCFTINVQQRRPKLNQLEHINLADDEDQLQALKSKVNQLSPFQKKKKKKRRWSWNDEVQQEATVEDSADEEKRERRSDVVLRFSRWINVDDVISDVIQSQESAGSLHPDARGSDVVWRSNQSQVTVHQQGATVQPAVGVGNSDSKTMSST</sequence>
<organism evidence="2 3">
    <name type="scientific">Dorcoceras hygrometricum</name>
    <dbReference type="NCBI Taxonomy" id="472368"/>
    <lineage>
        <taxon>Eukaryota</taxon>
        <taxon>Viridiplantae</taxon>
        <taxon>Streptophyta</taxon>
        <taxon>Embryophyta</taxon>
        <taxon>Tracheophyta</taxon>
        <taxon>Spermatophyta</taxon>
        <taxon>Magnoliopsida</taxon>
        <taxon>eudicotyledons</taxon>
        <taxon>Gunneridae</taxon>
        <taxon>Pentapetalae</taxon>
        <taxon>asterids</taxon>
        <taxon>lamiids</taxon>
        <taxon>Lamiales</taxon>
        <taxon>Gesneriaceae</taxon>
        <taxon>Didymocarpoideae</taxon>
        <taxon>Trichosporeae</taxon>
        <taxon>Loxocarpinae</taxon>
        <taxon>Dorcoceras</taxon>
    </lineage>
</organism>
<evidence type="ECO:0000313" key="3">
    <source>
        <dbReference type="Proteomes" id="UP000250235"/>
    </source>
</evidence>
<evidence type="ECO:0000256" key="1">
    <source>
        <dbReference type="SAM" id="MobiDB-lite"/>
    </source>
</evidence>
<evidence type="ECO:0000313" key="2">
    <source>
        <dbReference type="EMBL" id="KZV47830.1"/>
    </source>
</evidence>
<dbReference type="AlphaFoldDB" id="A0A2Z7CL78"/>